<dbReference type="InterPro" id="IPR035906">
    <property type="entry name" value="MetI-like_sf"/>
</dbReference>
<feature type="transmembrane region" description="Helical" evidence="9">
    <location>
        <begin position="266"/>
        <end position="292"/>
    </location>
</feature>
<keyword evidence="6 9" id="KW-0812">Transmembrane</keyword>
<feature type="signal peptide" evidence="11">
    <location>
        <begin position="1"/>
        <end position="38"/>
    </location>
</feature>
<keyword evidence="7 9" id="KW-1133">Transmembrane helix</keyword>
<protein>
    <submittedName>
        <fullName evidence="13">Molybdate ABC transporter permease subunit</fullName>
    </submittedName>
</protein>
<evidence type="ECO:0000313" key="13">
    <source>
        <dbReference type="EMBL" id="MRX83551.1"/>
    </source>
</evidence>
<keyword evidence="14" id="KW-1185">Reference proteome</keyword>
<organism evidence="13 14">
    <name type="scientific">Eggerthella guodeyinii</name>
    <dbReference type="NCBI Taxonomy" id="2690837"/>
    <lineage>
        <taxon>Bacteria</taxon>
        <taxon>Bacillati</taxon>
        <taxon>Actinomycetota</taxon>
        <taxon>Coriobacteriia</taxon>
        <taxon>Eggerthellales</taxon>
        <taxon>Eggerthellaceae</taxon>
        <taxon>Eggerthella</taxon>
    </lineage>
</organism>
<dbReference type="GO" id="GO:0015098">
    <property type="term" value="F:molybdate ion transmembrane transporter activity"/>
    <property type="evidence" value="ECO:0007669"/>
    <property type="project" value="InterPro"/>
</dbReference>
<feature type="domain" description="ABC transmembrane type-1" evidence="12">
    <location>
        <begin position="266"/>
        <end position="469"/>
    </location>
</feature>
<evidence type="ECO:0000313" key="14">
    <source>
        <dbReference type="Proteomes" id="UP000438093"/>
    </source>
</evidence>
<evidence type="ECO:0000256" key="4">
    <source>
        <dbReference type="ARBA" id="ARBA00022475"/>
    </source>
</evidence>
<feature type="chain" id="PRO_5026888583" evidence="11">
    <location>
        <begin position="39"/>
        <end position="485"/>
    </location>
</feature>
<evidence type="ECO:0000256" key="9">
    <source>
        <dbReference type="RuleBase" id="RU363032"/>
    </source>
</evidence>
<dbReference type="EMBL" id="VTFY01000012">
    <property type="protein sequence ID" value="MRX83551.1"/>
    <property type="molecule type" value="Genomic_DNA"/>
</dbReference>
<feature type="transmembrane region" description="Helical" evidence="9">
    <location>
        <begin position="304"/>
        <end position="326"/>
    </location>
</feature>
<evidence type="ECO:0000256" key="7">
    <source>
        <dbReference type="ARBA" id="ARBA00022989"/>
    </source>
</evidence>
<evidence type="ECO:0000256" key="10">
    <source>
        <dbReference type="SAM" id="MobiDB-lite"/>
    </source>
</evidence>
<feature type="transmembrane region" description="Helical" evidence="9">
    <location>
        <begin position="390"/>
        <end position="412"/>
    </location>
</feature>
<feature type="region of interest" description="Disordered" evidence="10">
    <location>
        <begin position="42"/>
        <end position="67"/>
    </location>
</feature>
<feature type="compositionally biased region" description="Low complexity" evidence="10">
    <location>
        <begin position="48"/>
        <end position="67"/>
    </location>
</feature>
<evidence type="ECO:0000256" key="1">
    <source>
        <dbReference type="ARBA" id="ARBA00004651"/>
    </source>
</evidence>
<dbReference type="PANTHER" id="PTHR30183">
    <property type="entry name" value="MOLYBDENUM TRANSPORT SYSTEM PERMEASE PROTEIN MODB"/>
    <property type="match status" value="1"/>
</dbReference>
<keyword evidence="5" id="KW-0500">Molybdenum</keyword>
<dbReference type="RefSeq" id="WP_154334370.1">
    <property type="nucleotide sequence ID" value="NZ_VTFY01000012.1"/>
</dbReference>
<dbReference type="NCBIfam" id="TIGR02141">
    <property type="entry name" value="modB_ABC"/>
    <property type="match status" value="1"/>
</dbReference>
<dbReference type="PANTHER" id="PTHR30183:SF3">
    <property type="entry name" value="MOLYBDENUM TRANSPORT SYSTEM PERMEASE PROTEIN MODB"/>
    <property type="match status" value="1"/>
</dbReference>
<keyword evidence="11" id="KW-0732">Signal</keyword>
<dbReference type="SUPFAM" id="SSF161098">
    <property type="entry name" value="MetI-like"/>
    <property type="match status" value="1"/>
</dbReference>
<comment type="subcellular location">
    <subcellularLocation>
        <location evidence="1 9">Cell membrane</location>
        <topology evidence="1 9">Multi-pass membrane protein</topology>
    </subcellularLocation>
</comment>
<dbReference type="AlphaFoldDB" id="A0A6N7RRM3"/>
<keyword evidence="4" id="KW-1003">Cell membrane</keyword>
<feature type="transmembrane region" description="Helical" evidence="9">
    <location>
        <begin position="451"/>
        <end position="472"/>
    </location>
</feature>
<evidence type="ECO:0000256" key="3">
    <source>
        <dbReference type="ARBA" id="ARBA00022448"/>
    </source>
</evidence>
<evidence type="ECO:0000256" key="5">
    <source>
        <dbReference type="ARBA" id="ARBA00022505"/>
    </source>
</evidence>
<name>A0A6N7RRM3_9ACTN</name>
<proteinExistence type="inferred from homology"/>
<dbReference type="InterPro" id="IPR011867">
    <property type="entry name" value="ModB_ABC"/>
</dbReference>
<gene>
    <name evidence="13" type="primary">modB</name>
    <name evidence="13" type="ORF">GJG86_13775</name>
</gene>
<evidence type="ECO:0000256" key="11">
    <source>
        <dbReference type="SAM" id="SignalP"/>
    </source>
</evidence>
<evidence type="ECO:0000256" key="8">
    <source>
        <dbReference type="ARBA" id="ARBA00023136"/>
    </source>
</evidence>
<comment type="similarity">
    <text evidence="2">Belongs to the binding-protein-dependent transport system permease family. CysTW subfamily.</text>
</comment>
<dbReference type="Pfam" id="PF00528">
    <property type="entry name" value="BPD_transp_1"/>
    <property type="match status" value="1"/>
</dbReference>
<dbReference type="PROSITE" id="PS50928">
    <property type="entry name" value="ABC_TM1"/>
    <property type="match status" value="1"/>
</dbReference>
<reference evidence="14" key="1">
    <citation type="submission" date="2019-08" db="EMBL/GenBank/DDBJ databases">
        <title>Arthrobacter sp. nov., isolated from plateau pika and Tibetan wild ass.</title>
        <authorList>
            <person name="Ge Y."/>
        </authorList>
    </citation>
    <scope>NUCLEOTIDE SEQUENCE [LARGE SCALE GENOMIC DNA]</scope>
    <source>
        <strain evidence="14">HF-4214</strain>
    </source>
</reference>
<dbReference type="Gene3D" id="1.10.3720.10">
    <property type="entry name" value="MetI-like"/>
    <property type="match status" value="1"/>
</dbReference>
<sequence length="485" mass="51709">MNNTLFTRIAPAFPRFAPLLAACALAMAIAFVPGTAHAGADDEGDLDAPNAAAGAPAASTAQDDSSSDDVVSIAADGMSASIDGSPFALENFSRSQVGSNGDVDGVYEGYRYFVSDEPGSLGVIATDGLTVVYVPAEVAEAVGFDAGSSESRGYLKRLLVALDAQNSKGGATLSVEGEWVFSGQPEIEQDGVAYRFDQELKPGEYYACVVGADGSDVTDASNPSYVRLTHADFATLSPADQVSVVGAPEGFAALASFLQNIDYSPLWVTLKTTLTAIVFIFILGLLAAYFSLRIPARAQDIADSIFTIPMVLPPTVCGFLLLLAFGKNTALGQWFIDIGFPLIFSWQATVIAAVVVAFPLMYRSARGAFENLDPNMLDAARTLGWSNAKIFFKLMLPLSWSSIAAGTVLSFARALGEFGATLFLAGNYLGVTRTIPIAIYFEWMNGNTDVAIFWTVIIMIFSFIVILFINLWSRRTTKYRRGADA</sequence>
<comment type="caution">
    <text evidence="13">The sequence shown here is derived from an EMBL/GenBank/DDBJ whole genome shotgun (WGS) entry which is preliminary data.</text>
</comment>
<dbReference type="InterPro" id="IPR000515">
    <property type="entry name" value="MetI-like"/>
</dbReference>
<feature type="transmembrane region" description="Helical" evidence="9">
    <location>
        <begin position="338"/>
        <end position="362"/>
    </location>
</feature>
<dbReference type="GO" id="GO:0005886">
    <property type="term" value="C:plasma membrane"/>
    <property type="evidence" value="ECO:0007669"/>
    <property type="project" value="UniProtKB-SubCell"/>
</dbReference>
<accession>A0A6N7RRM3</accession>
<evidence type="ECO:0000256" key="6">
    <source>
        <dbReference type="ARBA" id="ARBA00022692"/>
    </source>
</evidence>
<evidence type="ECO:0000256" key="2">
    <source>
        <dbReference type="ARBA" id="ARBA00007069"/>
    </source>
</evidence>
<dbReference type="CDD" id="cd06261">
    <property type="entry name" value="TM_PBP2"/>
    <property type="match status" value="1"/>
</dbReference>
<dbReference type="Proteomes" id="UP000438093">
    <property type="component" value="Unassembled WGS sequence"/>
</dbReference>
<evidence type="ECO:0000259" key="12">
    <source>
        <dbReference type="PROSITE" id="PS50928"/>
    </source>
</evidence>
<keyword evidence="3 9" id="KW-0813">Transport</keyword>
<keyword evidence="8 9" id="KW-0472">Membrane</keyword>